<sequence>MATQRKPTSKKRITTKKKLAAPAGSLGPIKAPGTPQSYRARVRMYRHGLGDCFLLTFPRPGRVPFQMLIDCGALARDAKAMTAVVEHIRDTAKDGQDRARLDVVVGTHEHKDHLSGFNQARKVFNDDIDFGAVWMSWAENLSQADARKLKEAKKVAKAKLEMALSSSFAGAAPLAGVSELLGFTNDDDSIEGKKVADAVAYLKLRGKEAQDLRFLEPGSEPFVEKELPGFRFYVLGPPRDPRFLKTSAITQQMKKDDVIYHLSRMGTAGLDSLGAAVAPGGEGDELCHPFAAEHRIARPVAGQSRTYFAEIQPFVDATYDKPSEAWRRIDEDWLSAFGQLALDLDNDTNNTSLVLAIECIQTRDILLFPADAQVGNWQSWATVNFQVPNRTTPCPAHELLGRTVFYKVGHHCSHNATLKAGGLELMTKDNLVAFIPLDKATASKQGKTGWDMPATPLFNALRAKTKERVVISDVNEQPSAEALQAGVIATPGYIDYFLR</sequence>
<keyword evidence="3" id="KW-1185">Reference proteome</keyword>
<evidence type="ECO:0000256" key="1">
    <source>
        <dbReference type="SAM" id="MobiDB-lite"/>
    </source>
</evidence>
<dbReference type="EMBL" id="CP053069">
    <property type="protein sequence ID" value="QJR09508.1"/>
    <property type="molecule type" value="Genomic_DNA"/>
</dbReference>
<evidence type="ECO:0008006" key="4">
    <source>
        <dbReference type="Google" id="ProtNLM"/>
    </source>
</evidence>
<evidence type="ECO:0000313" key="2">
    <source>
        <dbReference type="EMBL" id="QJR09508.1"/>
    </source>
</evidence>
<dbReference type="AlphaFoldDB" id="A0A6M4GRS2"/>
<evidence type="ECO:0000313" key="3">
    <source>
        <dbReference type="Proteomes" id="UP000501534"/>
    </source>
</evidence>
<dbReference type="SUPFAM" id="SSF56281">
    <property type="entry name" value="Metallo-hydrolase/oxidoreductase"/>
    <property type="match status" value="1"/>
</dbReference>
<protein>
    <recommendedName>
        <fullName evidence="4">Metallo-beta-lactamase superfamily protein</fullName>
    </recommendedName>
</protein>
<dbReference type="Proteomes" id="UP000501534">
    <property type="component" value="Chromosome"/>
</dbReference>
<organism evidence="2 3">
    <name type="scientific">Usitatibacter rugosus</name>
    <dbReference type="NCBI Taxonomy" id="2732067"/>
    <lineage>
        <taxon>Bacteria</taxon>
        <taxon>Pseudomonadati</taxon>
        <taxon>Pseudomonadota</taxon>
        <taxon>Betaproteobacteria</taxon>
        <taxon>Nitrosomonadales</taxon>
        <taxon>Usitatibacteraceae</taxon>
        <taxon>Usitatibacter</taxon>
    </lineage>
</organism>
<dbReference type="Gene3D" id="3.60.15.10">
    <property type="entry name" value="Ribonuclease Z/Hydroxyacylglutathione hydrolase-like"/>
    <property type="match status" value="1"/>
</dbReference>
<gene>
    <name evidence="2" type="ORF">DSM104443_00552</name>
</gene>
<reference evidence="2 3" key="1">
    <citation type="submission" date="2020-04" db="EMBL/GenBank/DDBJ databases">
        <title>Usitatibacter rugosus gen. nov., sp. nov. and Usitatibacter palustris sp. nov., novel members of Usitatibacteraceae fam. nov. within the order Nitrosomonadales isolated from soil.</title>
        <authorList>
            <person name="Huber K.J."/>
            <person name="Neumann-Schaal M."/>
            <person name="Geppert A."/>
            <person name="Luckner M."/>
            <person name="Wanner G."/>
            <person name="Overmann J."/>
        </authorList>
    </citation>
    <scope>NUCLEOTIDE SEQUENCE [LARGE SCALE GENOMIC DNA]</scope>
    <source>
        <strain evidence="2 3">0125_3</strain>
    </source>
</reference>
<name>A0A6M4GRS2_9PROT</name>
<feature type="compositionally biased region" description="Basic residues" evidence="1">
    <location>
        <begin position="7"/>
        <end position="19"/>
    </location>
</feature>
<feature type="region of interest" description="Disordered" evidence="1">
    <location>
        <begin position="1"/>
        <end position="33"/>
    </location>
</feature>
<accession>A0A6M4GRS2</accession>
<dbReference type="KEGG" id="uru:DSM104443_00552"/>
<dbReference type="RefSeq" id="WP_171089269.1">
    <property type="nucleotide sequence ID" value="NZ_CP053069.1"/>
</dbReference>
<dbReference type="InterPro" id="IPR036866">
    <property type="entry name" value="RibonucZ/Hydroxyglut_hydro"/>
</dbReference>
<proteinExistence type="predicted"/>